<evidence type="ECO:0000313" key="1">
    <source>
        <dbReference type="EMBL" id="MDT2760785.1"/>
    </source>
</evidence>
<dbReference type="RefSeq" id="WP_311815490.1">
    <property type="nucleotide sequence ID" value="NZ_JARQAJ010000016.1"/>
</dbReference>
<reference evidence="1" key="1">
    <citation type="submission" date="2023-03" db="EMBL/GenBank/DDBJ databases">
        <authorList>
            <person name="Shen W."/>
            <person name="Cai J."/>
        </authorList>
    </citation>
    <scope>NUCLEOTIDE SEQUENCE</scope>
    <source>
        <strain evidence="1">P66-3</strain>
    </source>
</reference>
<protein>
    <submittedName>
        <fullName evidence="1">Uncharacterized protein</fullName>
    </submittedName>
</protein>
<sequence>MDVMDELIIQEYFNLDKTIARLRRRLNELRREFYQQSMTTHLEYTDLGIVSRGFRPDREVIKLYDCMALVERRIDRNIFRNKHFNMYLDTLPADELKRLKSRYTGQKRGCVSMELLQKVATEIQEIETAICFREQLEPEPEQVTLSGDVLNDVTTMAEVFAL</sequence>
<dbReference type="EMBL" id="JARQAJ010000016">
    <property type="protein sequence ID" value="MDT2760785.1"/>
    <property type="molecule type" value="Genomic_DNA"/>
</dbReference>
<keyword evidence="2" id="KW-1185">Reference proteome</keyword>
<proteinExistence type="predicted"/>
<gene>
    <name evidence="1" type="ORF">P7H27_13600</name>
</gene>
<dbReference type="Proteomes" id="UP001181046">
    <property type="component" value="Unassembled WGS sequence"/>
</dbReference>
<comment type="caution">
    <text evidence="1">The sequence shown here is derived from an EMBL/GenBank/DDBJ whole genome shotgun (WGS) entry which is preliminary data.</text>
</comment>
<name>A0ABU3FDM1_9ENTE</name>
<evidence type="ECO:0000313" key="2">
    <source>
        <dbReference type="Proteomes" id="UP001181046"/>
    </source>
</evidence>
<accession>A0ABU3FDM1</accession>
<organism evidence="1 2">
    <name type="scientific">Enterococcus xiangfangensis</name>
    <dbReference type="NCBI Taxonomy" id="1296537"/>
    <lineage>
        <taxon>Bacteria</taxon>
        <taxon>Bacillati</taxon>
        <taxon>Bacillota</taxon>
        <taxon>Bacilli</taxon>
        <taxon>Lactobacillales</taxon>
        <taxon>Enterococcaceae</taxon>
        <taxon>Enterococcus</taxon>
    </lineage>
</organism>